<keyword evidence="4" id="KW-0067">ATP-binding</keyword>
<evidence type="ECO:0000259" key="5">
    <source>
        <dbReference type="PROSITE" id="PS50011"/>
    </source>
</evidence>
<name>A0A3B0ZRY5_9ZZZZ</name>
<evidence type="ECO:0000313" key="6">
    <source>
        <dbReference type="EMBL" id="VAW91980.1"/>
    </source>
</evidence>
<reference evidence="6" key="1">
    <citation type="submission" date="2018-06" db="EMBL/GenBank/DDBJ databases">
        <authorList>
            <person name="Zhirakovskaya E."/>
        </authorList>
    </citation>
    <scope>NUCLEOTIDE SEQUENCE</scope>
</reference>
<evidence type="ECO:0000256" key="3">
    <source>
        <dbReference type="ARBA" id="ARBA00022777"/>
    </source>
</evidence>
<dbReference type="Gene3D" id="3.30.200.20">
    <property type="entry name" value="Phosphorylase Kinase, domain 1"/>
    <property type="match status" value="1"/>
</dbReference>
<dbReference type="InterPro" id="IPR017441">
    <property type="entry name" value="Protein_kinase_ATP_BS"/>
</dbReference>
<protein>
    <recommendedName>
        <fullName evidence="5">Protein kinase domain-containing protein</fullName>
    </recommendedName>
</protein>
<dbReference type="InterPro" id="IPR011009">
    <property type="entry name" value="Kinase-like_dom_sf"/>
</dbReference>
<proteinExistence type="predicted"/>
<dbReference type="Gene3D" id="1.10.510.10">
    <property type="entry name" value="Transferase(Phosphotransferase) domain 1"/>
    <property type="match status" value="1"/>
</dbReference>
<keyword evidence="3" id="KW-0418">Kinase</keyword>
<sequence length="444" mass="49574">MEPSNWEKMQTLFEAALALPESQRNAYLQQQDASESVIQEVRSLLGADKSCENLWQSSRTNPTTPTTNSVNKNELTTGQLIGPYQIEDKIGAGGMGVIYRAKDTRLGRQVALKFLLSSVQKDDVARQRFLIEARSASQLDHRNICAIYDIGKTDDNLVYITLPFYKGETLATKIARGAIDLNEALDIVTQISDGLVNAHTVNIVHRDIKPANIMLTNDNQVKILDFGIAKMANINLTEPGMSVGTVAYMAPEQFKGEGIDARVDIWALGITFFEMLTGKRAFANKNMQQDIKQIINGQHELIDSLPDNIPLSIRAVLSKALQKNRGERYTNMATLHDDLKQAQASMQDTPAKKHTKNLNMDKERYTNYQWDDVFLVAVTEILLPWLGPITPKLVQRYAKVSATLDSFLDKLTGTLPDESSCKPFVEKFKIIAAHNPKPLTADHN</sequence>
<accession>A0A3B0ZRY5</accession>
<dbReference type="CDD" id="cd14014">
    <property type="entry name" value="STKc_PknB_like"/>
    <property type="match status" value="1"/>
</dbReference>
<dbReference type="SUPFAM" id="SSF56112">
    <property type="entry name" value="Protein kinase-like (PK-like)"/>
    <property type="match status" value="1"/>
</dbReference>
<dbReference type="PROSITE" id="PS00108">
    <property type="entry name" value="PROTEIN_KINASE_ST"/>
    <property type="match status" value="1"/>
</dbReference>
<organism evidence="6">
    <name type="scientific">hydrothermal vent metagenome</name>
    <dbReference type="NCBI Taxonomy" id="652676"/>
    <lineage>
        <taxon>unclassified sequences</taxon>
        <taxon>metagenomes</taxon>
        <taxon>ecological metagenomes</taxon>
    </lineage>
</organism>
<dbReference type="PANTHER" id="PTHR43289">
    <property type="entry name" value="MITOGEN-ACTIVATED PROTEIN KINASE KINASE KINASE 20-RELATED"/>
    <property type="match status" value="1"/>
</dbReference>
<dbReference type="EMBL" id="UOFT01000018">
    <property type="protein sequence ID" value="VAW91980.1"/>
    <property type="molecule type" value="Genomic_DNA"/>
</dbReference>
<keyword evidence="2" id="KW-0547">Nucleotide-binding</keyword>
<dbReference type="InterPro" id="IPR008271">
    <property type="entry name" value="Ser/Thr_kinase_AS"/>
</dbReference>
<dbReference type="PROSITE" id="PS50011">
    <property type="entry name" value="PROTEIN_KINASE_DOM"/>
    <property type="match status" value="1"/>
</dbReference>
<dbReference type="SMART" id="SM00220">
    <property type="entry name" value="S_TKc"/>
    <property type="match status" value="1"/>
</dbReference>
<dbReference type="GO" id="GO:0004674">
    <property type="term" value="F:protein serine/threonine kinase activity"/>
    <property type="evidence" value="ECO:0007669"/>
    <property type="project" value="TreeGrafter"/>
</dbReference>
<dbReference type="GO" id="GO:0005524">
    <property type="term" value="F:ATP binding"/>
    <property type="evidence" value="ECO:0007669"/>
    <property type="project" value="UniProtKB-KW"/>
</dbReference>
<feature type="domain" description="Protein kinase" evidence="5">
    <location>
        <begin position="84"/>
        <end position="339"/>
    </location>
</feature>
<dbReference type="PROSITE" id="PS00107">
    <property type="entry name" value="PROTEIN_KINASE_ATP"/>
    <property type="match status" value="1"/>
</dbReference>
<dbReference type="InterPro" id="IPR000719">
    <property type="entry name" value="Prot_kinase_dom"/>
</dbReference>
<evidence type="ECO:0000256" key="4">
    <source>
        <dbReference type="ARBA" id="ARBA00022840"/>
    </source>
</evidence>
<evidence type="ECO:0000256" key="2">
    <source>
        <dbReference type="ARBA" id="ARBA00022741"/>
    </source>
</evidence>
<gene>
    <name evidence="6" type="ORF">MNBD_GAMMA23-93</name>
</gene>
<dbReference type="AlphaFoldDB" id="A0A3B0ZRY5"/>
<dbReference type="PANTHER" id="PTHR43289:SF6">
    <property type="entry name" value="SERINE_THREONINE-PROTEIN KINASE NEKL-3"/>
    <property type="match status" value="1"/>
</dbReference>
<keyword evidence="1" id="KW-0808">Transferase</keyword>
<dbReference type="Pfam" id="PF00069">
    <property type="entry name" value="Pkinase"/>
    <property type="match status" value="1"/>
</dbReference>
<evidence type="ECO:0000256" key="1">
    <source>
        <dbReference type="ARBA" id="ARBA00022679"/>
    </source>
</evidence>